<dbReference type="CDD" id="cd00090">
    <property type="entry name" value="HTH_ARSR"/>
    <property type="match status" value="1"/>
</dbReference>
<proteinExistence type="predicted"/>
<protein>
    <submittedName>
        <fullName evidence="1">Helix-turn-helix domain-containing protein</fullName>
    </submittedName>
</protein>
<evidence type="ECO:0000313" key="1">
    <source>
        <dbReference type="EMBL" id="GAA1750102.1"/>
    </source>
</evidence>
<name>A0ABP4WC36_9MICO</name>
<dbReference type="Pfam" id="PF12840">
    <property type="entry name" value="HTH_20"/>
    <property type="match status" value="1"/>
</dbReference>
<dbReference type="SUPFAM" id="SSF46785">
    <property type="entry name" value="Winged helix' DNA-binding domain"/>
    <property type="match status" value="1"/>
</dbReference>
<dbReference type="Gene3D" id="1.10.10.10">
    <property type="entry name" value="Winged helix-like DNA-binding domain superfamily/Winged helix DNA-binding domain"/>
    <property type="match status" value="1"/>
</dbReference>
<dbReference type="EMBL" id="BAAAPN010000021">
    <property type="protein sequence ID" value="GAA1750102.1"/>
    <property type="molecule type" value="Genomic_DNA"/>
</dbReference>
<accession>A0ABP4WC36</accession>
<dbReference type="RefSeq" id="WP_344062479.1">
    <property type="nucleotide sequence ID" value="NZ_BAAAPN010000021.1"/>
</dbReference>
<dbReference type="InterPro" id="IPR011991">
    <property type="entry name" value="ArsR-like_HTH"/>
</dbReference>
<dbReference type="Proteomes" id="UP001501475">
    <property type="component" value="Unassembled WGS sequence"/>
</dbReference>
<comment type="caution">
    <text evidence="1">The sequence shown here is derived from an EMBL/GenBank/DDBJ whole genome shotgun (WGS) entry which is preliminary data.</text>
</comment>
<organism evidence="1 2">
    <name type="scientific">Nostocoides vanveenii</name>
    <dbReference type="NCBI Taxonomy" id="330835"/>
    <lineage>
        <taxon>Bacteria</taxon>
        <taxon>Bacillati</taxon>
        <taxon>Actinomycetota</taxon>
        <taxon>Actinomycetes</taxon>
        <taxon>Micrococcales</taxon>
        <taxon>Intrasporangiaceae</taxon>
        <taxon>Nostocoides</taxon>
    </lineage>
</organism>
<evidence type="ECO:0000313" key="2">
    <source>
        <dbReference type="Proteomes" id="UP001501475"/>
    </source>
</evidence>
<dbReference type="InterPro" id="IPR036388">
    <property type="entry name" value="WH-like_DNA-bd_sf"/>
</dbReference>
<reference evidence="2" key="1">
    <citation type="journal article" date="2019" name="Int. J. Syst. Evol. Microbiol.">
        <title>The Global Catalogue of Microorganisms (GCM) 10K type strain sequencing project: providing services to taxonomists for standard genome sequencing and annotation.</title>
        <authorList>
            <consortium name="The Broad Institute Genomics Platform"/>
            <consortium name="The Broad Institute Genome Sequencing Center for Infectious Disease"/>
            <person name="Wu L."/>
            <person name="Ma J."/>
        </authorList>
    </citation>
    <scope>NUCLEOTIDE SEQUENCE [LARGE SCALE GENOMIC DNA]</scope>
    <source>
        <strain evidence="2">JCM 15591</strain>
    </source>
</reference>
<keyword evidence="2" id="KW-1185">Reference proteome</keyword>
<sequence>MENTPATEGADAPTLGPRSIAVDPVVATPAQAEVLDHLRTMRAPVTAAQLSAERNLHPNTVREHLTALVDLGLVERTRLAPAGRGRPTYGYQVARATRADATTALVSALVAHLAETEVEPAQIAATLGRSYAAHAPAGDHLTARASRLRRTQVVVEAMRELGFAAESDPAGRIVRLRNCPLLDAARSAPDIVCGFHRGLAQGLADAAGLDPAAVHLTPFAEAGACRLDLTPIKQKAP</sequence>
<gene>
    <name evidence="1" type="ORF">GCM10009810_08080</name>
</gene>
<dbReference type="InterPro" id="IPR036390">
    <property type="entry name" value="WH_DNA-bd_sf"/>
</dbReference>